<dbReference type="InterPro" id="IPR001844">
    <property type="entry name" value="Cpn60/GroEL"/>
</dbReference>
<accession>A0A1S3ZPT4</accession>
<dbReference type="GO" id="GO:0140662">
    <property type="term" value="F:ATP-dependent protein folding chaperone"/>
    <property type="evidence" value="ECO:0007669"/>
    <property type="project" value="InterPro"/>
</dbReference>
<gene>
    <name evidence="5" type="primary">LOC107789280</name>
</gene>
<dbReference type="RefSeq" id="XP_016466540.1">
    <property type="nucleotide sequence ID" value="XM_016611054.1"/>
</dbReference>
<dbReference type="Proteomes" id="UP000790787">
    <property type="component" value="Chromosome 24"/>
</dbReference>
<dbReference type="PANTHER" id="PTHR45633">
    <property type="entry name" value="60 KDA HEAT SHOCK PROTEIN, MITOCHONDRIAL"/>
    <property type="match status" value="1"/>
</dbReference>
<protein>
    <submittedName>
        <fullName evidence="5">Chaperonin 60 subunit beta 4, chloroplastic-like</fullName>
    </submittedName>
</protein>
<dbReference type="Gene3D" id="3.30.260.10">
    <property type="entry name" value="TCP-1-like chaperonin intermediate domain"/>
    <property type="match status" value="1"/>
</dbReference>
<evidence type="ECO:0000256" key="1">
    <source>
        <dbReference type="ARBA" id="ARBA00006607"/>
    </source>
</evidence>
<dbReference type="STRING" id="4097.A0A1S3ZPT4"/>
<name>A0A1S3ZPT4_TOBAC</name>
<sequence>MDQYTDERVSGSLLNTRAMAKELAGVDLVAELVGMRLGPKGRNVVLRNKYGPPNIIMAKLFLKRSIWTILWKMSRVKLVREAGAKTNNLAGDGCTTSIVLARDLSLSFSRLLRREQMLSKCERTAKALISELKLMSREVEDHELEDVAGVSAGNDYAIGNMISEALRQVGRKGVVTIEKGNYTETSLEVVEDYKPKDNAVKEKNLVLIVAERIDQNTLAPVSRNKLSCPKGSCYKSSIFWGVQESRAIA</sequence>
<dbReference type="PRINTS" id="PR00298">
    <property type="entry name" value="CHAPERONIN60"/>
</dbReference>
<evidence type="ECO:0000313" key="5">
    <source>
        <dbReference type="RefSeq" id="XP_016466540.2"/>
    </source>
</evidence>
<dbReference type="KEGG" id="nta:107789280"/>
<dbReference type="PaxDb" id="4097-A0A1S3ZPT4"/>
<dbReference type="RefSeq" id="XP_016466540.2">
    <property type="nucleotide sequence ID" value="XM_016611054.2"/>
</dbReference>
<dbReference type="InterPro" id="IPR027413">
    <property type="entry name" value="GROEL-like_equatorial_sf"/>
</dbReference>
<reference evidence="5" key="2">
    <citation type="submission" date="2025-08" db="UniProtKB">
        <authorList>
            <consortium name="RefSeq"/>
        </authorList>
    </citation>
    <scope>IDENTIFICATION</scope>
    <source>
        <tissue evidence="5">Leaf</tissue>
    </source>
</reference>
<dbReference type="GO" id="GO:0042026">
    <property type="term" value="P:protein refolding"/>
    <property type="evidence" value="ECO:0007669"/>
    <property type="project" value="InterPro"/>
</dbReference>
<reference evidence="4" key="1">
    <citation type="journal article" date="2014" name="Nat. Commun.">
        <title>The tobacco genome sequence and its comparison with those of tomato and potato.</title>
        <authorList>
            <person name="Sierro N."/>
            <person name="Battey J.N."/>
            <person name="Ouadi S."/>
            <person name="Bakaher N."/>
            <person name="Bovet L."/>
            <person name="Willig A."/>
            <person name="Goepfert S."/>
            <person name="Peitsch M.C."/>
            <person name="Ivanov N.V."/>
        </authorList>
    </citation>
    <scope>NUCLEOTIDE SEQUENCE [LARGE SCALE GENOMIC DNA]</scope>
</reference>
<evidence type="ECO:0000256" key="2">
    <source>
        <dbReference type="ARBA" id="ARBA00023186"/>
    </source>
</evidence>
<evidence type="ECO:0000313" key="4">
    <source>
        <dbReference type="Proteomes" id="UP000790787"/>
    </source>
</evidence>
<keyword evidence="2" id="KW-0143">Chaperone</keyword>
<dbReference type="Pfam" id="PF00118">
    <property type="entry name" value="Cpn60_TCP1"/>
    <property type="match status" value="1"/>
</dbReference>
<dbReference type="SUPFAM" id="SSF48592">
    <property type="entry name" value="GroEL equatorial domain-like"/>
    <property type="match status" value="1"/>
</dbReference>
<dbReference type="SMR" id="A0A1S3ZPT4"/>
<dbReference type="InterPro" id="IPR002423">
    <property type="entry name" value="Cpn60/GroEL/TCP-1"/>
</dbReference>
<comment type="similarity">
    <text evidence="1 3">Belongs to the chaperonin (HSP60) family.</text>
</comment>
<dbReference type="InterPro" id="IPR027410">
    <property type="entry name" value="TCP-1-like_intermed_sf"/>
</dbReference>
<dbReference type="OrthoDB" id="1733909at2759"/>
<dbReference type="GO" id="GO:0005524">
    <property type="term" value="F:ATP binding"/>
    <property type="evidence" value="ECO:0007669"/>
    <property type="project" value="InterPro"/>
</dbReference>
<dbReference type="OMA" id="KRSIWTI"/>
<dbReference type="GeneID" id="107789280"/>
<evidence type="ECO:0000256" key="3">
    <source>
        <dbReference type="RuleBase" id="RU000418"/>
    </source>
</evidence>
<organism evidence="4 5">
    <name type="scientific">Nicotiana tabacum</name>
    <name type="common">Common tobacco</name>
    <dbReference type="NCBI Taxonomy" id="4097"/>
    <lineage>
        <taxon>Eukaryota</taxon>
        <taxon>Viridiplantae</taxon>
        <taxon>Streptophyta</taxon>
        <taxon>Embryophyta</taxon>
        <taxon>Tracheophyta</taxon>
        <taxon>Spermatophyta</taxon>
        <taxon>Magnoliopsida</taxon>
        <taxon>eudicotyledons</taxon>
        <taxon>Gunneridae</taxon>
        <taxon>Pentapetalae</taxon>
        <taxon>asterids</taxon>
        <taxon>lamiids</taxon>
        <taxon>Solanales</taxon>
        <taxon>Solanaceae</taxon>
        <taxon>Nicotianoideae</taxon>
        <taxon>Nicotianeae</taxon>
        <taxon>Nicotiana</taxon>
    </lineage>
</organism>
<keyword evidence="4" id="KW-1185">Reference proteome</keyword>
<dbReference type="AlphaFoldDB" id="A0A1S3ZPT4"/>
<proteinExistence type="inferred from homology"/>
<dbReference type="Gene3D" id="1.10.560.10">
    <property type="entry name" value="GroEL-like equatorial domain"/>
    <property type="match status" value="1"/>
</dbReference>